<protein>
    <submittedName>
        <fullName evidence="1">Uncharacterized protein</fullName>
    </submittedName>
</protein>
<evidence type="ECO:0000313" key="1">
    <source>
        <dbReference type="EMBL" id="KAI7756922.1"/>
    </source>
</evidence>
<organism evidence="1 2">
    <name type="scientific">Ambrosia artemisiifolia</name>
    <name type="common">Common ragweed</name>
    <dbReference type="NCBI Taxonomy" id="4212"/>
    <lineage>
        <taxon>Eukaryota</taxon>
        <taxon>Viridiplantae</taxon>
        <taxon>Streptophyta</taxon>
        <taxon>Embryophyta</taxon>
        <taxon>Tracheophyta</taxon>
        <taxon>Spermatophyta</taxon>
        <taxon>Magnoliopsida</taxon>
        <taxon>eudicotyledons</taxon>
        <taxon>Gunneridae</taxon>
        <taxon>Pentapetalae</taxon>
        <taxon>asterids</taxon>
        <taxon>campanulids</taxon>
        <taxon>Asterales</taxon>
        <taxon>Asteraceae</taxon>
        <taxon>Asteroideae</taxon>
        <taxon>Heliantheae alliance</taxon>
        <taxon>Heliantheae</taxon>
        <taxon>Ambrosia</taxon>
    </lineage>
</organism>
<evidence type="ECO:0000313" key="2">
    <source>
        <dbReference type="Proteomes" id="UP001206925"/>
    </source>
</evidence>
<comment type="caution">
    <text evidence="1">The sequence shown here is derived from an EMBL/GenBank/DDBJ whole genome shotgun (WGS) entry which is preliminary data.</text>
</comment>
<dbReference type="AlphaFoldDB" id="A0AAD5DC91"/>
<sequence>MLRGGSHIASDTRSKNSPCDCYQEMKAKSRTKASGIKTSSCEARDSIALANFKLPFNAI</sequence>
<dbReference type="Proteomes" id="UP001206925">
    <property type="component" value="Unassembled WGS sequence"/>
</dbReference>
<reference evidence="1" key="1">
    <citation type="submission" date="2022-06" db="EMBL/GenBank/DDBJ databases">
        <title>Uncovering the hologenomic basis of an extraordinary plant invasion.</title>
        <authorList>
            <person name="Bieker V.C."/>
            <person name="Martin M.D."/>
            <person name="Gilbert T."/>
            <person name="Hodgins K."/>
            <person name="Battlay P."/>
            <person name="Petersen B."/>
            <person name="Wilson J."/>
        </authorList>
    </citation>
    <scope>NUCLEOTIDE SEQUENCE</scope>
    <source>
        <strain evidence="1">AA19_3_7</strain>
        <tissue evidence="1">Leaf</tissue>
    </source>
</reference>
<proteinExistence type="predicted"/>
<dbReference type="EMBL" id="JAMZMK010000220">
    <property type="protein sequence ID" value="KAI7756922.1"/>
    <property type="molecule type" value="Genomic_DNA"/>
</dbReference>
<gene>
    <name evidence="1" type="ORF">M8C21_002353</name>
</gene>
<name>A0AAD5DC91_AMBAR</name>
<keyword evidence="2" id="KW-1185">Reference proteome</keyword>
<accession>A0AAD5DC91</accession>